<evidence type="ECO:0000256" key="1">
    <source>
        <dbReference type="ARBA" id="ARBA00004533"/>
    </source>
</evidence>
<evidence type="ECO:0000256" key="2">
    <source>
        <dbReference type="ARBA" id="ARBA00022475"/>
    </source>
</evidence>
<evidence type="ECO:0000256" key="6">
    <source>
        <dbReference type="ARBA" id="ARBA00023315"/>
    </source>
</evidence>
<dbReference type="AlphaFoldDB" id="A0A918ESH6"/>
<dbReference type="Proteomes" id="UP000620156">
    <property type="component" value="Unassembled WGS sequence"/>
</dbReference>
<evidence type="ECO:0000256" key="5">
    <source>
        <dbReference type="ARBA" id="ARBA00023136"/>
    </source>
</evidence>
<evidence type="ECO:0000313" key="8">
    <source>
        <dbReference type="EMBL" id="GGQ58855.1"/>
    </source>
</evidence>
<dbReference type="GO" id="GO:0005886">
    <property type="term" value="C:plasma membrane"/>
    <property type="evidence" value="ECO:0007669"/>
    <property type="project" value="UniProtKB-SubCell"/>
</dbReference>
<evidence type="ECO:0000256" key="3">
    <source>
        <dbReference type="ARBA" id="ARBA00022519"/>
    </source>
</evidence>
<feature type="region of interest" description="Disordered" evidence="7">
    <location>
        <begin position="240"/>
        <end position="263"/>
    </location>
</feature>
<dbReference type="NCBIfam" id="NF005919">
    <property type="entry name" value="PRK07920.1"/>
    <property type="match status" value="1"/>
</dbReference>
<evidence type="ECO:0000256" key="7">
    <source>
        <dbReference type="SAM" id="MobiDB-lite"/>
    </source>
</evidence>
<dbReference type="EMBL" id="BMQK01000005">
    <property type="protein sequence ID" value="GGQ58855.1"/>
    <property type="molecule type" value="Genomic_DNA"/>
</dbReference>
<feature type="compositionally biased region" description="Low complexity" evidence="7">
    <location>
        <begin position="248"/>
        <end position="257"/>
    </location>
</feature>
<dbReference type="InterPro" id="IPR004960">
    <property type="entry name" value="LipA_acyltrans"/>
</dbReference>
<keyword evidence="2" id="KW-1003">Cell membrane</keyword>
<dbReference type="GO" id="GO:0009247">
    <property type="term" value="P:glycolipid biosynthetic process"/>
    <property type="evidence" value="ECO:0007669"/>
    <property type="project" value="UniProtKB-ARBA"/>
</dbReference>
<keyword evidence="6 8" id="KW-0012">Acyltransferase</keyword>
<proteinExistence type="predicted"/>
<dbReference type="PANTHER" id="PTHR30606:SF10">
    <property type="entry name" value="PHOSPHATIDYLINOSITOL MANNOSIDE ACYLTRANSFERASE"/>
    <property type="match status" value="1"/>
</dbReference>
<evidence type="ECO:0000256" key="4">
    <source>
        <dbReference type="ARBA" id="ARBA00022679"/>
    </source>
</evidence>
<reference evidence="8" key="1">
    <citation type="journal article" date="2014" name="Int. J. Syst. Evol. Microbiol.">
        <title>Complete genome sequence of Corynebacterium casei LMG S-19264T (=DSM 44701T), isolated from a smear-ripened cheese.</title>
        <authorList>
            <consortium name="US DOE Joint Genome Institute (JGI-PGF)"/>
            <person name="Walter F."/>
            <person name="Albersmeier A."/>
            <person name="Kalinowski J."/>
            <person name="Ruckert C."/>
        </authorList>
    </citation>
    <scope>NUCLEOTIDE SEQUENCE</scope>
    <source>
        <strain evidence="8">JCM 3131</strain>
    </source>
</reference>
<dbReference type="GO" id="GO:0016746">
    <property type="term" value="F:acyltransferase activity"/>
    <property type="evidence" value="ECO:0007669"/>
    <property type="project" value="UniProtKB-KW"/>
</dbReference>
<keyword evidence="9" id="KW-1185">Reference proteome</keyword>
<dbReference type="PANTHER" id="PTHR30606">
    <property type="entry name" value="LIPID A BIOSYNTHESIS LAUROYL ACYLTRANSFERASE"/>
    <property type="match status" value="1"/>
</dbReference>
<comment type="subcellular location">
    <subcellularLocation>
        <location evidence="1">Cell inner membrane</location>
    </subcellularLocation>
</comment>
<dbReference type="CDD" id="cd07984">
    <property type="entry name" value="LPLAT_LABLAT-like"/>
    <property type="match status" value="1"/>
</dbReference>
<comment type="caution">
    <text evidence="8">The sequence shown here is derived from an EMBL/GenBank/DDBJ whole genome shotgun (WGS) entry which is preliminary data.</text>
</comment>
<keyword evidence="4" id="KW-0808">Transferase</keyword>
<name>A0A918ESH6_9ACTN</name>
<accession>A0A918ESH6</accession>
<gene>
    <name evidence="8" type="ORF">GCM10010145_31270</name>
</gene>
<evidence type="ECO:0000313" key="9">
    <source>
        <dbReference type="Proteomes" id="UP000620156"/>
    </source>
</evidence>
<keyword evidence="5" id="KW-0472">Membrane</keyword>
<protein>
    <submittedName>
        <fullName evidence="8">Lipid A biosynthesis lauroyl acyltransferase</fullName>
    </submittedName>
</protein>
<keyword evidence="3" id="KW-0997">Cell inner membrane</keyword>
<reference evidence="8" key="2">
    <citation type="submission" date="2020-09" db="EMBL/GenBank/DDBJ databases">
        <authorList>
            <person name="Sun Q."/>
            <person name="Ohkuma M."/>
        </authorList>
    </citation>
    <scope>NUCLEOTIDE SEQUENCE</scope>
    <source>
        <strain evidence="8">JCM 3131</strain>
    </source>
</reference>
<dbReference type="Pfam" id="PF03279">
    <property type="entry name" value="Lip_A_acyltrans"/>
    <property type="match status" value="1"/>
</dbReference>
<organism evidence="8 9">
    <name type="scientific">Streptomyces ruber</name>
    <dbReference type="NCBI Taxonomy" id="83378"/>
    <lineage>
        <taxon>Bacteria</taxon>
        <taxon>Bacillati</taxon>
        <taxon>Actinomycetota</taxon>
        <taxon>Actinomycetes</taxon>
        <taxon>Kitasatosporales</taxon>
        <taxon>Streptomycetaceae</taxon>
        <taxon>Streptomyces</taxon>
    </lineage>
</organism>
<sequence length="263" mass="28787">MVPDATPERLAELSRAGMRSYLRYWMESFRLPVWSEERIRNGVEVKGMHHIADALAAGKGVVIALPHLANWDLAGAWATTELKMPLTTVAERLKPETLFDRFVAYRESLGMEVLPHTGGTAFGTLARRLREGGLVCLVADRDLSASGVEVDFFGETARMPGGPALLAQHTGAALLPVTLRYDDSPVMRGQVHAPVAVPESGTRPQKTSVMTQALADVFAAGIAERPEDWHMLQRLWVADLEPRPARPSEPSSELSSEPEGERS</sequence>